<proteinExistence type="predicted"/>
<dbReference type="EMBL" id="GBXM01037950">
    <property type="protein sequence ID" value="JAH70627.1"/>
    <property type="molecule type" value="Transcribed_RNA"/>
</dbReference>
<sequence length="63" mass="7366">MKAVLSVKSLLRMQWELESCLSHHKSTSHWLFLGGQQLCYGRACRDCPHSLIYFIHREHTPVV</sequence>
<dbReference type="AlphaFoldDB" id="A0A0E9UXT5"/>
<protein>
    <submittedName>
        <fullName evidence="1">Uncharacterized protein</fullName>
    </submittedName>
</protein>
<accession>A0A0E9UXT5</accession>
<reference evidence="1" key="2">
    <citation type="journal article" date="2015" name="Fish Shellfish Immunol.">
        <title>Early steps in the European eel (Anguilla anguilla)-Vibrio vulnificus interaction in the gills: Role of the RtxA13 toxin.</title>
        <authorList>
            <person name="Callol A."/>
            <person name="Pajuelo D."/>
            <person name="Ebbesson L."/>
            <person name="Teles M."/>
            <person name="MacKenzie S."/>
            <person name="Amaro C."/>
        </authorList>
    </citation>
    <scope>NUCLEOTIDE SEQUENCE</scope>
</reference>
<name>A0A0E9UXT5_ANGAN</name>
<organism evidence="1">
    <name type="scientific">Anguilla anguilla</name>
    <name type="common">European freshwater eel</name>
    <name type="synonym">Muraena anguilla</name>
    <dbReference type="NCBI Taxonomy" id="7936"/>
    <lineage>
        <taxon>Eukaryota</taxon>
        <taxon>Metazoa</taxon>
        <taxon>Chordata</taxon>
        <taxon>Craniata</taxon>
        <taxon>Vertebrata</taxon>
        <taxon>Euteleostomi</taxon>
        <taxon>Actinopterygii</taxon>
        <taxon>Neopterygii</taxon>
        <taxon>Teleostei</taxon>
        <taxon>Anguilliformes</taxon>
        <taxon>Anguillidae</taxon>
        <taxon>Anguilla</taxon>
    </lineage>
</organism>
<evidence type="ECO:0000313" key="1">
    <source>
        <dbReference type="EMBL" id="JAH70627.1"/>
    </source>
</evidence>
<reference evidence="1" key="1">
    <citation type="submission" date="2014-11" db="EMBL/GenBank/DDBJ databases">
        <authorList>
            <person name="Amaro Gonzalez C."/>
        </authorList>
    </citation>
    <scope>NUCLEOTIDE SEQUENCE</scope>
</reference>